<dbReference type="InterPro" id="IPR001708">
    <property type="entry name" value="YidC/ALB3/OXA1/COX18"/>
</dbReference>
<evidence type="ECO:0000256" key="7">
    <source>
        <dbReference type="SAM" id="MobiDB-lite"/>
    </source>
</evidence>
<feature type="domain" description="Membrane insertase YidC/Oxa/ALB C-terminal" evidence="9">
    <location>
        <begin position="109"/>
        <end position="304"/>
    </location>
</feature>
<dbReference type="RefSeq" id="XP_002174771.1">
    <property type="nucleotide sequence ID" value="XM_002174735.2"/>
</dbReference>
<keyword evidence="3 6" id="KW-0812">Transmembrane</keyword>
<dbReference type="GO" id="GO:0032979">
    <property type="term" value="P:protein insertion into mitochondrial inner membrane from matrix"/>
    <property type="evidence" value="ECO:0000318"/>
    <property type="project" value="GO_Central"/>
</dbReference>
<reference evidence="10 12" key="1">
    <citation type="journal article" date="2011" name="Science">
        <title>Comparative functional genomics of the fission yeasts.</title>
        <authorList>
            <person name="Rhind N."/>
            <person name="Chen Z."/>
            <person name="Yassour M."/>
            <person name="Thompson D.A."/>
            <person name="Haas B.J."/>
            <person name="Habib N."/>
            <person name="Wapinski I."/>
            <person name="Roy S."/>
            <person name="Lin M.F."/>
            <person name="Heiman D.I."/>
            <person name="Young S.K."/>
            <person name="Furuya K."/>
            <person name="Guo Y."/>
            <person name="Pidoux A."/>
            <person name="Chen H.M."/>
            <person name="Robbertse B."/>
            <person name="Goldberg J.M."/>
            <person name="Aoki K."/>
            <person name="Bayne E.H."/>
            <person name="Berlin A.M."/>
            <person name="Desjardins C.A."/>
            <person name="Dobbs E."/>
            <person name="Dukaj L."/>
            <person name="Fan L."/>
            <person name="FitzGerald M.G."/>
            <person name="French C."/>
            <person name="Gujja S."/>
            <person name="Hansen K."/>
            <person name="Keifenheim D."/>
            <person name="Levin J.Z."/>
            <person name="Mosher R.A."/>
            <person name="Mueller C.A."/>
            <person name="Pfiffner J."/>
            <person name="Priest M."/>
            <person name="Russ C."/>
            <person name="Smialowska A."/>
            <person name="Swoboda P."/>
            <person name="Sykes S.M."/>
            <person name="Vaughn M."/>
            <person name="Vengrova S."/>
            <person name="Yoder R."/>
            <person name="Zeng Q."/>
            <person name="Allshire R."/>
            <person name="Baulcombe D."/>
            <person name="Birren B.W."/>
            <person name="Brown W."/>
            <person name="Ekwall K."/>
            <person name="Kellis M."/>
            <person name="Leatherwood J."/>
            <person name="Levin H."/>
            <person name="Margalit H."/>
            <person name="Martienssen R."/>
            <person name="Nieduszynski C.A."/>
            <person name="Spatafora J.W."/>
            <person name="Friedman N."/>
            <person name="Dalgaard J.Z."/>
            <person name="Baumann P."/>
            <person name="Niki H."/>
            <person name="Regev A."/>
            <person name="Nusbaum C."/>
        </authorList>
    </citation>
    <scope>NUCLEOTIDE SEQUENCE [LARGE SCALE GENOMIC DNA]</scope>
    <source>
        <strain evidence="12">yFS275 / FY16936</strain>
    </source>
</reference>
<comment type="subcellular location">
    <subcellularLocation>
        <location evidence="1 6">Membrane</location>
        <topology evidence="1 6">Multi-pass membrane protein</topology>
    </subcellularLocation>
</comment>
<evidence type="ECO:0000256" key="4">
    <source>
        <dbReference type="ARBA" id="ARBA00022989"/>
    </source>
</evidence>
<evidence type="ECO:0000256" key="6">
    <source>
        <dbReference type="RuleBase" id="RU003945"/>
    </source>
</evidence>
<dbReference type="JaponicusDB" id="SJAG_03633">
    <property type="gene designation" value="oxa102"/>
</dbReference>
<keyword evidence="4 8" id="KW-1133">Transmembrane helix</keyword>
<evidence type="ECO:0000313" key="11">
    <source>
        <dbReference type="JaponicusDB" id="SJAG_03633"/>
    </source>
</evidence>
<feature type="region of interest" description="Disordered" evidence="7">
    <location>
        <begin position="348"/>
        <end position="368"/>
    </location>
</feature>
<protein>
    <submittedName>
        <fullName evidence="10">Inner membrane translocase Oxa102</fullName>
    </submittedName>
</protein>
<proteinExistence type="inferred from homology"/>
<evidence type="ECO:0000256" key="5">
    <source>
        <dbReference type="ARBA" id="ARBA00023136"/>
    </source>
</evidence>
<dbReference type="Proteomes" id="UP000001744">
    <property type="component" value="Unassembled WGS sequence"/>
</dbReference>
<evidence type="ECO:0000313" key="10">
    <source>
        <dbReference type="EMBL" id="EEB08478.1"/>
    </source>
</evidence>
<dbReference type="eggNOG" id="KOG1239">
    <property type="taxonomic scope" value="Eukaryota"/>
</dbReference>
<gene>
    <name evidence="11" type="primary">oxa102</name>
    <name evidence="10" type="ORF">SJAG_03633</name>
</gene>
<organism evidence="10 12">
    <name type="scientific">Schizosaccharomyces japonicus (strain yFS275 / FY16936)</name>
    <name type="common">Fission yeast</name>
    <dbReference type="NCBI Taxonomy" id="402676"/>
    <lineage>
        <taxon>Eukaryota</taxon>
        <taxon>Fungi</taxon>
        <taxon>Dikarya</taxon>
        <taxon>Ascomycota</taxon>
        <taxon>Taphrinomycotina</taxon>
        <taxon>Schizosaccharomycetes</taxon>
        <taxon>Schizosaccharomycetales</taxon>
        <taxon>Schizosaccharomycetaceae</taxon>
        <taxon>Schizosaccharomyces</taxon>
    </lineage>
</organism>
<dbReference type="STRING" id="402676.B6K4S1"/>
<dbReference type="InterPro" id="IPR028055">
    <property type="entry name" value="YidC/Oxa/ALB_C"/>
</dbReference>
<dbReference type="PANTHER" id="PTHR12428:SF63">
    <property type="entry name" value="MITOCHONDRIAL INNER MEMBRANE PROTEIN OXA1-2"/>
    <property type="match status" value="1"/>
</dbReference>
<evidence type="ECO:0000256" key="1">
    <source>
        <dbReference type="ARBA" id="ARBA00004141"/>
    </source>
</evidence>
<sequence>MSSRMLLKILFKTEPCFTRRCFSSFQNAYRKQASMISIVPRLTDRHKWPSASSILAHRTISTDTAVEAVNAVHKIGDLKAMGLGTHTWWPYPYLQSILEVIHVYSGMPWWASIAATAIGMRVLMFPLMLGMIRTSSRMAAIGPQVAGHMATLHGARLAGDSLAMQKATLEVQRLYKENGINPMRLLRAPFIQGILFVSFFYALKTMADFPVPGLEHGGFGWVMDLTKPDPMHAIPIANGLLMWANIELGSENGTNKSPVAPSMKRFFRLMCLASPLFTMNFPMAIFMYWLPSNLFSIFQGFFLRSKRIRRYLDIPEIEVTPTKFPQQESFVRSFSDIVSGAYEQNMAANKAQTQVQQSPSSNPTEEHK</sequence>
<feature type="transmembrane region" description="Helical" evidence="8">
    <location>
        <begin position="109"/>
        <end position="129"/>
    </location>
</feature>
<keyword evidence="12" id="KW-1185">Reference proteome</keyword>
<dbReference type="Pfam" id="PF02096">
    <property type="entry name" value="60KD_IMP"/>
    <property type="match status" value="1"/>
</dbReference>
<dbReference type="HOGENOM" id="CLU_029282_3_2_1"/>
<dbReference type="VEuPathDB" id="FungiDB:SJAG_03633"/>
<dbReference type="PANTHER" id="PTHR12428">
    <property type="entry name" value="OXA1"/>
    <property type="match status" value="1"/>
</dbReference>
<evidence type="ECO:0000259" key="9">
    <source>
        <dbReference type="Pfam" id="PF02096"/>
    </source>
</evidence>
<name>B6K4S1_SCHJY</name>
<feature type="transmembrane region" description="Helical" evidence="8">
    <location>
        <begin position="185"/>
        <end position="203"/>
    </location>
</feature>
<evidence type="ECO:0000256" key="3">
    <source>
        <dbReference type="ARBA" id="ARBA00022692"/>
    </source>
</evidence>
<comment type="similarity">
    <text evidence="2 6">Belongs to the OXA1/ALB3/YidC family.</text>
</comment>
<dbReference type="CDD" id="cd20069">
    <property type="entry name" value="5TM_Oxa1-like"/>
    <property type="match status" value="1"/>
</dbReference>
<evidence type="ECO:0000313" key="12">
    <source>
        <dbReference type="Proteomes" id="UP000001744"/>
    </source>
</evidence>
<dbReference type="EMBL" id="KE651167">
    <property type="protein sequence ID" value="EEB08478.1"/>
    <property type="molecule type" value="Genomic_DNA"/>
</dbReference>
<dbReference type="AlphaFoldDB" id="B6K4S1"/>
<dbReference type="OMA" id="FPMAIFM"/>
<accession>B6K4S1</accession>
<dbReference type="GeneID" id="7051341"/>
<keyword evidence="5 8" id="KW-0472">Membrane</keyword>
<dbReference type="NCBIfam" id="TIGR03592">
    <property type="entry name" value="yidC_oxa1_cterm"/>
    <property type="match status" value="1"/>
</dbReference>
<feature type="transmembrane region" description="Helical" evidence="8">
    <location>
        <begin position="285"/>
        <end position="303"/>
    </location>
</feature>
<dbReference type="GO" id="GO:0005743">
    <property type="term" value="C:mitochondrial inner membrane"/>
    <property type="evidence" value="ECO:0000318"/>
    <property type="project" value="GO_Central"/>
</dbReference>
<dbReference type="GO" id="GO:0032977">
    <property type="term" value="F:membrane insertase activity"/>
    <property type="evidence" value="ECO:0000318"/>
    <property type="project" value="GO_Central"/>
</dbReference>
<evidence type="ECO:0000256" key="2">
    <source>
        <dbReference type="ARBA" id="ARBA00009877"/>
    </source>
</evidence>
<evidence type="ECO:0000256" key="8">
    <source>
        <dbReference type="SAM" id="Phobius"/>
    </source>
</evidence>
<dbReference type="OrthoDB" id="2148490at2759"/>